<dbReference type="Pfam" id="PF09949">
    <property type="entry name" value="APP1_cat"/>
    <property type="match status" value="1"/>
</dbReference>
<evidence type="ECO:0000313" key="3">
    <source>
        <dbReference type="Proteomes" id="UP000198432"/>
    </source>
</evidence>
<dbReference type="GO" id="GO:0008195">
    <property type="term" value="F:phosphatidate phosphatase activity"/>
    <property type="evidence" value="ECO:0007669"/>
    <property type="project" value="InterPro"/>
</dbReference>
<gene>
    <name evidence="2" type="ORF">SAMN06296052_103283</name>
</gene>
<evidence type="ECO:0000259" key="1">
    <source>
        <dbReference type="Pfam" id="PF09949"/>
    </source>
</evidence>
<feature type="domain" description="Phosphatidate phosphatase APP1 catalytic" evidence="1">
    <location>
        <begin position="163"/>
        <end position="319"/>
    </location>
</feature>
<evidence type="ECO:0000313" key="2">
    <source>
        <dbReference type="EMBL" id="SNS24344.1"/>
    </source>
</evidence>
<dbReference type="EMBL" id="FZOQ01000003">
    <property type="protein sequence ID" value="SNS24344.1"/>
    <property type="molecule type" value="Genomic_DNA"/>
</dbReference>
<dbReference type="PANTHER" id="PTHR28208">
    <property type="entry name" value="PHOSPHATIDATE PHOSPHATASE APP1"/>
    <property type="match status" value="1"/>
</dbReference>
<dbReference type="Proteomes" id="UP000198432">
    <property type="component" value="Unassembled WGS sequence"/>
</dbReference>
<accession>A0A239CXS1</accession>
<keyword evidence="3" id="KW-1185">Reference proteome</keyword>
<protein>
    <submittedName>
        <fullName evidence="2">Phosphatidate phosphatase APP1</fullName>
    </submittedName>
</protein>
<reference evidence="3" key="1">
    <citation type="submission" date="2017-06" db="EMBL/GenBank/DDBJ databases">
        <authorList>
            <person name="Varghese N."/>
            <person name="Submissions S."/>
        </authorList>
    </citation>
    <scope>NUCLEOTIDE SEQUENCE [LARGE SCALE GENOMIC DNA]</scope>
    <source>
        <strain evidence="3">NKM1</strain>
    </source>
</reference>
<dbReference type="AlphaFoldDB" id="A0A239CXS1"/>
<dbReference type="RefSeq" id="WP_089318153.1">
    <property type="nucleotide sequence ID" value="NZ_FZOQ01000003.1"/>
</dbReference>
<dbReference type="InterPro" id="IPR019236">
    <property type="entry name" value="APP1_cat"/>
</dbReference>
<name>A0A239CXS1_9BACT</name>
<sequence>MANLSEEEKQKLLNTLDELESEASLVKFAIKKKLQVLEPVKIMPFYGFASENYVYLKGRVLEREKIRSPRKVNSMPEQWLNMWKRLESDEIPGAKLKASFNGRELDLETDQEGYFDVEIHTQTPLNFEQAGTTVKLQLQEQYTDKDQKDAEGYLFVPDKHAEFGVISDIDDTVLVSHVKQFMGRMRLMLKENATERHPFPGIAGFLRALCKGSDGQRQNPLFFVSGSTWNIYDLLISFLRSHHIPEGPLLLRDRATAWDHGKFETSEQAYKLEKVRHILDTYPWLKFICIGDSGQHDPETYQQIVQEYPGRILGIYIRDVSPDGRDTEVRNMARQVQEQGVEMKLVEETLSAARHAAERGWIHENELEDVRQARAKDEQQDT</sequence>
<dbReference type="PANTHER" id="PTHR28208:SF3">
    <property type="entry name" value="PHOSPHATIDATE PHOSPHATASE APP1"/>
    <property type="match status" value="1"/>
</dbReference>
<dbReference type="InterPro" id="IPR052935">
    <property type="entry name" value="Mg2+_PAP"/>
</dbReference>
<organism evidence="2 3">
    <name type="scientific">Pontibacter ummariensis</name>
    <dbReference type="NCBI Taxonomy" id="1610492"/>
    <lineage>
        <taxon>Bacteria</taxon>
        <taxon>Pseudomonadati</taxon>
        <taxon>Bacteroidota</taxon>
        <taxon>Cytophagia</taxon>
        <taxon>Cytophagales</taxon>
        <taxon>Hymenobacteraceae</taxon>
        <taxon>Pontibacter</taxon>
    </lineage>
</organism>
<dbReference type="OrthoDB" id="9789875at2"/>
<proteinExistence type="predicted"/>